<comment type="caution">
    <text evidence="8">The sequence shown here is derived from an EMBL/GenBank/DDBJ whole genome shotgun (WGS) entry which is preliminary data.</text>
</comment>
<evidence type="ECO:0000256" key="5">
    <source>
        <dbReference type="ARBA" id="ARBA00022801"/>
    </source>
</evidence>
<comment type="function">
    <text evidence="2">Catalyzes the reversible cyclization of carbamoyl aspartate to dihydroorotate.</text>
</comment>
<dbReference type="GO" id="GO:0004151">
    <property type="term" value="F:dihydroorotase activity"/>
    <property type="evidence" value="ECO:0007669"/>
    <property type="project" value="InterPro"/>
</dbReference>
<gene>
    <name evidence="8" type="ORF">A2Y67_03285</name>
</gene>
<evidence type="ECO:0000313" key="9">
    <source>
        <dbReference type="Proteomes" id="UP000176260"/>
    </source>
</evidence>
<dbReference type="SUPFAM" id="SSF51338">
    <property type="entry name" value="Composite domain of metallo-dependent hydrolases"/>
    <property type="match status" value="1"/>
</dbReference>
<comment type="cofactor">
    <cofactor evidence="1">
        <name>Zn(2+)</name>
        <dbReference type="ChEBI" id="CHEBI:29105"/>
    </cofactor>
</comment>
<dbReference type="PANTHER" id="PTHR43668:SF2">
    <property type="entry name" value="ALLANTOINASE"/>
    <property type="match status" value="1"/>
</dbReference>
<evidence type="ECO:0000313" key="8">
    <source>
        <dbReference type="EMBL" id="OGY41850.1"/>
    </source>
</evidence>
<dbReference type="NCBIfam" id="TIGR00857">
    <property type="entry name" value="pyrC_multi"/>
    <property type="match status" value="1"/>
</dbReference>
<dbReference type="GO" id="GO:0006145">
    <property type="term" value="P:purine nucleobase catabolic process"/>
    <property type="evidence" value="ECO:0007669"/>
    <property type="project" value="TreeGrafter"/>
</dbReference>
<dbReference type="SUPFAM" id="SSF51556">
    <property type="entry name" value="Metallo-dependent hydrolases"/>
    <property type="match status" value="1"/>
</dbReference>
<dbReference type="InterPro" id="IPR002195">
    <property type="entry name" value="Dihydroorotase_CS"/>
</dbReference>
<dbReference type="GO" id="GO:0005737">
    <property type="term" value="C:cytoplasm"/>
    <property type="evidence" value="ECO:0007669"/>
    <property type="project" value="TreeGrafter"/>
</dbReference>
<dbReference type="Proteomes" id="UP000176260">
    <property type="component" value="Unassembled WGS sequence"/>
</dbReference>
<keyword evidence="6" id="KW-0665">Pyrimidine biosynthesis</keyword>
<dbReference type="InterPro" id="IPR032466">
    <property type="entry name" value="Metal_Hydrolase"/>
</dbReference>
<evidence type="ECO:0000256" key="1">
    <source>
        <dbReference type="ARBA" id="ARBA00001947"/>
    </source>
</evidence>
<dbReference type="PROSITE" id="PS00483">
    <property type="entry name" value="DIHYDROOROTASE_2"/>
    <property type="match status" value="1"/>
</dbReference>
<dbReference type="InterPro" id="IPR011059">
    <property type="entry name" value="Metal-dep_hydrolase_composite"/>
</dbReference>
<dbReference type="GO" id="GO:0004038">
    <property type="term" value="F:allantoinase activity"/>
    <property type="evidence" value="ECO:0007669"/>
    <property type="project" value="TreeGrafter"/>
</dbReference>
<keyword evidence="5" id="KW-0378">Hydrolase</keyword>
<dbReference type="GO" id="GO:0046872">
    <property type="term" value="F:metal ion binding"/>
    <property type="evidence" value="ECO:0007669"/>
    <property type="project" value="UniProtKB-KW"/>
</dbReference>
<comment type="similarity">
    <text evidence="3">Belongs to the metallo-dependent hydrolases superfamily. DHOase family. Class I DHOase subfamily.</text>
</comment>
<accession>A0A1G1XQI0</accession>
<protein>
    <recommendedName>
        <fullName evidence="7">Amidohydrolase-related domain-containing protein</fullName>
    </recommendedName>
</protein>
<name>A0A1G1XQI0_9BACT</name>
<dbReference type="Pfam" id="PF01979">
    <property type="entry name" value="Amidohydro_1"/>
    <property type="match status" value="1"/>
</dbReference>
<dbReference type="GO" id="GO:0006221">
    <property type="term" value="P:pyrimidine nucleotide biosynthetic process"/>
    <property type="evidence" value="ECO:0007669"/>
    <property type="project" value="UniProtKB-KW"/>
</dbReference>
<sequence>MGNILLKGGRVIDPAHNFDRQNCDVQIIGSKIANVGKISKKIAVGEIIDCSGLIVCPGFIDGHAHSRTPGQEYKENLGSLSLAAIMGGYTSVICMPNTNPVVDNVETLLEVQAAAEAISLINIYQVSAITMGLAGKEFADLAEMKKKGAIAASDDGKGIQNPRILIEAMIKGSIHGLPILLHCEDYRFSPYDKRSEYLYIALVLKIAEEFGLCVHIQHVSCAESVQLIREAKARGVRVTCETAPHYFSLTQRDFYRIGANAKMNPPLRTESDRQEVIRGLADGTIDVIATDHAPHTSEEKKQPLDKAPFGIIGLETAVPVVLITLSNRIQLMEIIRKLTINPARILGLNGKGTLHPGSVADITVIDPLMRKKVEADKFQSLSRNCPWDGKRLQGWSVMTIVAGQIWMKDGILNI</sequence>
<proteinExistence type="inferred from homology"/>
<feature type="domain" description="Amidohydrolase-related" evidence="7">
    <location>
        <begin position="54"/>
        <end position="405"/>
    </location>
</feature>
<dbReference type="Gene3D" id="3.20.20.140">
    <property type="entry name" value="Metal-dependent hydrolases"/>
    <property type="match status" value="1"/>
</dbReference>
<evidence type="ECO:0000259" key="7">
    <source>
        <dbReference type="Pfam" id="PF01979"/>
    </source>
</evidence>
<dbReference type="CDD" id="cd01317">
    <property type="entry name" value="DHOase_IIa"/>
    <property type="match status" value="1"/>
</dbReference>
<dbReference type="EMBL" id="MHIA01000022">
    <property type="protein sequence ID" value="OGY41850.1"/>
    <property type="molecule type" value="Genomic_DNA"/>
</dbReference>
<keyword evidence="4" id="KW-0479">Metal-binding</keyword>
<dbReference type="AlphaFoldDB" id="A0A1G1XQI0"/>
<evidence type="ECO:0000256" key="3">
    <source>
        <dbReference type="ARBA" id="ARBA00010286"/>
    </source>
</evidence>
<evidence type="ECO:0000256" key="6">
    <source>
        <dbReference type="ARBA" id="ARBA00022975"/>
    </source>
</evidence>
<dbReference type="InterPro" id="IPR006680">
    <property type="entry name" value="Amidohydro-rel"/>
</dbReference>
<organism evidence="8 9">
    <name type="scientific">Candidatus Buchananbacteria bacterium RBG_13_39_9</name>
    <dbReference type="NCBI Taxonomy" id="1797531"/>
    <lineage>
        <taxon>Bacteria</taxon>
        <taxon>Candidatus Buchananiibacteriota</taxon>
    </lineage>
</organism>
<evidence type="ECO:0000256" key="2">
    <source>
        <dbReference type="ARBA" id="ARBA00002368"/>
    </source>
</evidence>
<dbReference type="InterPro" id="IPR004722">
    <property type="entry name" value="DHOase"/>
</dbReference>
<dbReference type="PANTHER" id="PTHR43668">
    <property type="entry name" value="ALLANTOINASE"/>
    <property type="match status" value="1"/>
</dbReference>
<dbReference type="Gene3D" id="2.30.40.10">
    <property type="entry name" value="Urease, subunit C, domain 1"/>
    <property type="match status" value="1"/>
</dbReference>
<evidence type="ECO:0000256" key="4">
    <source>
        <dbReference type="ARBA" id="ARBA00022723"/>
    </source>
</evidence>
<reference evidence="8 9" key="1">
    <citation type="journal article" date="2016" name="Nat. Commun.">
        <title>Thousands of microbial genomes shed light on interconnected biogeochemical processes in an aquifer system.</title>
        <authorList>
            <person name="Anantharaman K."/>
            <person name="Brown C.T."/>
            <person name="Hug L.A."/>
            <person name="Sharon I."/>
            <person name="Castelle C.J."/>
            <person name="Probst A.J."/>
            <person name="Thomas B.C."/>
            <person name="Singh A."/>
            <person name="Wilkins M.J."/>
            <person name="Karaoz U."/>
            <person name="Brodie E.L."/>
            <person name="Williams K.H."/>
            <person name="Hubbard S.S."/>
            <person name="Banfield J.F."/>
        </authorList>
    </citation>
    <scope>NUCLEOTIDE SEQUENCE [LARGE SCALE GENOMIC DNA]</scope>
</reference>
<dbReference type="InterPro" id="IPR050138">
    <property type="entry name" value="DHOase/Allantoinase_Hydrolase"/>
</dbReference>